<reference evidence="1" key="1">
    <citation type="submission" date="2023-04" db="EMBL/GenBank/DDBJ databases">
        <title>Ambrosiozyma monospora NBRC 10751.</title>
        <authorList>
            <person name="Ichikawa N."/>
            <person name="Sato H."/>
            <person name="Tonouchi N."/>
        </authorList>
    </citation>
    <scope>NUCLEOTIDE SEQUENCE</scope>
    <source>
        <strain evidence="1">NBRC 10751</strain>
    </source>
</reference>
<sequence length="792" mass="85835">MSTMEKYNKSRDHKFTLDSNGLLTVSNLNDLNYSIDRDRNIDRARDRDFSSKPTSIYTSASPNGHRHSPQRKLKPIDAEFKSKSHVSPPLPPLRPAPVLSAAVMDSNKSRKNLNKINLKTINTITNSRNGKNTPPSSQPPPVPPFPASLAAKSRSKALASLAASASQSNSSSSSRKSPSPGSSRSASNANPNSLSKASSLSRSRSTSTSTSTSVNNNGLRSLTLSPSSPEKNKKLGNLTQKLRSFHSPKRSQQSNSQHSTPRVISSPMLVQTSFPLASIPKYSPPRNVNNNGTFGDYLISPKQSTNSNNNNSHDTSINSNSNSSSLTSSFGITSGNTSLNTTPRSSNNKSKSRNTSINSMDSMNSGSSSVYNGESSKLSSHKTHNIYGFNSNNSNNNSNNSLTGKHSDVLYPNSSRTVSTSHSGSKSTLHSNKSEETFVSNGSKSSRSLSTESRKSRSQSKSPIFRSPSSEFKGRSHFNSDFKSTLSSSTNSGSSIVANHNRGHSHQQHRPNHRSHTNSGRRERAAIDAASSFCSVCGLPLSDTISYKEFGNGEQILELSCHHYVHEECLLLKMGFVPPERDKTSSASYFPDCAKCADGTIAIPCDDRVSDEIVTKFLSDPRYSIGDDLTSDLMLASPNNGSDLSSPSIQTRRQQLGQLSDASLLSIAPPPRDTFKRHHKKQSRGSSVSAISSIISSVSETSPVMNSYPMPTIYTSIGSAWNSNFSLELLRAKFVDELCKLSQQGHVTNVNSSSENDDQGDNEEKLKLSKSLIESFGSLRLFDKMKLSHDGL</sequence>
<name>A0ACB5SVN7_AMBMO</name>
<keyword evidence="2" id="KW-1185">Reference proteome</keyword>
<comment type="caution">
    <text evidence="1">The sequence shown here is derived from an EMBL/GenBank/DDBJ whole genome shotgun (WGS) entry which is preliminary data.</text>
</comment>
<accession>A0ACB5SVN7</accession>
<gene>
    <name evidence="1" type="ORF">Amon02_000157000</name>
</gene>
<proteinExistence type="predicted"/>
<dbReference type="EMBL" id="BSXS01000787">
    <property type="protein sequence ID" value="GME73900.1"/>
    <property type="molecule type" value="Genomic_DNA"/>
</dbReference>
<organism evidence="1 2">
    <name type="scientific">Ambrosiozyma monospora</name>
    <name type="common">Yeast</name>
    <name type="synonym">Endomycopsis monosporus</name>
    <dbReference type="NCBI Taxonomy" id="43982"/>
    <lineage>
        <taxon>Eukaryota</taxon>
        <taxon>Fungi</taxon>
        <taxon>Dikarya</taxon>
        <taxon>Ascomycota</taxon>
        <taxon>Saccharomycotina</taxon>
        <taxon>Pichiomycetes</taxon>
        <taxon>Pichiales</taxon>
        <taxon>Pichiaceae</taxon>
        <taxon>Ambrosiozyma</taxon>
    </lineage>
</organism>
<evidence type="ECO:0000313" key="2">
    <source>
        <dbReference type="Proteomes" id="UP001165064"/>
    </source>
</evidence>
<protein>
    <submittedName>
        <fullName evidence="1">Unnamed protein product</fullName>
    </submittedName>
</protein>
<evidence type="ECO:0000313" key="1">
    <source>
        <dbReference type="EMBL" id="GME73900.1"/>
    </source>
</evidence>
<dbReference type="Proteomes" id="UP001165064">
    <property type="component" value="Unassembled WGS sequence"/>
</dbReference>